<proteinExistence type="predicted"/>
<reference evidence="1 2" key="1">
    <citation type="journal article" date="2007" name="Virology">
        <title>Sequence and annotation of the 314-kb MT325 and the 321-kb FR483 viruses that infect Chlorella Pbi.</title>
        <authorList>
            <person name="Fitzgerald L.A."/>
            <person name="Graves M.V."/>
            <person name="Li X."/>
            <person name="Feldblyum T."/>
            <person name="Hartigan J."/>
            <person name="Van Etten J.L."/>
        </authorList>
    </citation>
    <scope>NUCLEOTIDE SEQUENCE [LARGE SCALE GENOMIC DNA]</scope>
    <source>
        <strain evidence="1 2">FR483</strain>
    </source>
</reference>
<evidence type="ECO:0000313" key="1">
    <source>
        <dbReference type="EMBL" id="ABT15429.1"/>
    </source>
</evidence>
<sequence length="67" mass="7478">MPSFNLLMSCGVTFAAYTFPLTPPPMRFPYFETTNVRSSLVVFVLRAKFSPGIGRFSLGLRRPFGNA</sequence>
<dbReference type="RefSeq" id="YP_001425776.1">
    <property type="nucleotide sequence ID" value="NC_008603.1"/>
</dbReference>
<dbReference type="EMBL" id="DQ890022">
    <property type="protein sequence ID" value="ABT15429.1"/>
    <property type="molecule type" value="Genomic_DNA"/>
</dbReference>
<evidence type="ECO:0000313" key="2">
    <source>
        <dbReference type="Proteomes" id="UP000204095"/>
    </source>
</evidence>
<name>A7J6J8_PBCVF</name>
<accession>A7J6J8</accession>
<dbReference type="KEGG" id="vg:5469986"/>
<organismHost>
    <name type="scientific">Paramecium bursaria</name>
    <dbReference type="NCBI Taxonomy" id="74790"/>
</organismHost>
<dbReference type="GeneID" id="5469986"/>
<dbReference type="Proteomes" id="UP000204095">
    <property type="component" value="Segment"/>
</dbReference>
<gene>
    <name evidence="1" type="primary">n144R</name>
    <name evidence="1" type="ORF">FR483_n144R</name>
</gene>
<protein>
    <submittedName>
        <fullName evidence="1">Uncharacterized protein n144R</fullName>
    </submittedName>
</protein>
<organism evidence="1 2">
    <name type="scientific">Paramecium bursaria Chlorella virus FR483</name>
    <name type="common">PBCV-FR483</name>
    <dbReference type="NCBI Taxonomy" id="399781"/>
    <lineage>
        <taxon>Viruses</taxon>
        <taxon>Varidnaviria</taxon>
        <taxon>Bamfordvirae</taxon>
        <taxon>Nucleocytoviricota</taxon>
        <taxon>Megaviricetes</taxon>
        <taxon>Algavirales</taxon>
        <taxon>Phycodnaviridae</taxon>
        <taxon>Chlorovirus</taxon>
        <taxon>Chlorovirus conductrix</taxon>
        <taxon>Paramecium bursaria Chlorella virus A1</taxon>
    </lineage>
</organism>